<dbReference type="AlphaFoldDB" id="A0A6F8SZQ4"/>
<protein>
    <submittedName>
        <fullName evidence="1">Uncharacterized protein</fullName>
    </submittedName>
</protein>
<sequence length="98" mass="11515">MIHINSIKFDLYNWKKWNRMKEIQDRSLISGLDDSSHHEKIKQADSQEPKSKYYDLTTNISERTVVFPGDPEYSMRKVCTLDEGNSSLSRNDLGKFEE</sequence>
<gene>
    <name evidence="1" type="ORF">TUM19329_00300</name>
</gene>
<dbReference type="Proteomes" id="UP000502894">
    <property type="component" value="Chromosome"/>
</dbReference>
<evidence type="ECO:0000313" key="2">
    <source>
        <dbReference type="Proteomes" id="UP000502894"/>
    </source>
</evidence>
<keyword evidence="2" id="KW-1185">Reference proteome</keyword>
<name>A0A6F8SZQ4_9GAMM</name>
<dbReference type="EMBL" id="AP022839">
    <property type="protein sequence ID" value="BCA93669.1"/>
    <property type="molecule type" value="Genomic_DNA"/>
</dbReference>
<reference evidence="1" key="1">
    <citation type="journal article" date="2020" name="Microbiol. Resour. Announc.">
        <title>Complete Genome Sequence of Novel Psychrotolerant Legionella Strain TUM19329, Isolated from Antarctic Lake Sediment.</title>
        <authorList>
            <person name="Shimada S."/>
            <person name="Nakai R."/>
            <person name="Aoki K."/>
            <person name="Shimoeda N."/>
            <person name="Ohno G."/>
            <person name="Miyazaki Y."/>
            <person name="Kudoh S."/>
            <person name="Imura S."/>
            <person name="Watanabe K."/>
            <person name="Ishii Y."/>
            <person name="Tateda K."/>
        </authorList>
    </citation>
    <scope>NUCLEOTIDE SEQUENCE [LARGE SCALE GENOMIC DNA]</scope>
    <source>
        <strain evidence="1">TUM19329</strain>
    </source>
</reference>
<dbReference type="KEGG" id="lant:TUM19329_00300"/>
<accession>A0A6F8SZQ4</accession>
<organism evidence="1 2">
    <name type="scientific">Legionella antarctica</name>
    <dbReference type="NCBI Taxonomy" id="2708020"/>
    <lineage>
        <taxon>Bacteria</taxon>
        <taxon>Pseudomonadati</taxon>
        <taxon>Pseudomonadota</taxon>
        <taxon>Gammaproteobacteria</taxon>
        <taxon>Legionellales</taxon>
        <taxon>Legionellaceae</taxon>
        <taxon>Legionella</taxon>
    </lineage>
</organism>
<proteinExistence type="predicted"/>
<evidence type="ECO:0000313" key="1">
    <source>
        <dbReference type="EMBL" id="BCA93669.1"/>
    </source>
</evidence>